<proteinExistence type="predicted"/>
<organism evidence="2 3">
    <name type="scientific">Runella defluvii</name>
    <dbReference type="NCBI Taxonomy" id="370973"/>
    <lineage>
        <taxon>Bacteria</taxon>
        <taxon>Pseudomonadati</taxon>
        <taxon>Bacteroidota</taxon>
        <taxon>Cytophagia</taxon>
        <taxon>Cytophagales</taxon>
        <taxon>Spirosomataceae</taxon>
        <taxon>Runella</taxon>
    </lineage>
</organism>
<dbReference type="AlphaFoldDB" id="A0A7W5ZQU4"/>
<reference evidence="2 3" key="1">
    <citation type="submission" date="2020-08" db="EMBL/GenBank/DDBJ databases">
        <title>Genomic Encyclopedia of Type Strains, Phase IV (KMG-IV): sequencing the most valuable type-strain genomes for metagenomic binning, comparative biology and taxonomic classification.</title>
        <authorList>
            <person name="Goeker M."/>
        </authorList>
    </citation>
    <scope>NUCLEOTIDE SEQUENCE [LARGE SCALE GENOMIC DNA]</scope>
    <source>
        <strain evidence="2 3">DSM 17976</strain>
    </source>
</reference>
<feature type="signal peptide" evidence="1">
    <location>
        <begin position="1"/>
        <end position="21"/>
    </location>
</feature>
<evidence type="ECO:0000313" key="2">
    <source>
        <dbReference type="EMBL" id="MBB3839952.1"/>
    </source>
</evidence>
<keyword evidence="3" id="KW-1185">Reference proteome</keyword>
<accession>A0A7W5ZQU4</accession>
<sequence length="150" mass="17285">MKTRLLLLLFMITGAFTQLQAQEEAKIMFLTFKISKVKNGDDFQIQLLDKKIVNGKIKNKRVHSHTPDKLVFSILDAQQQLAKSLEIDNPLSTSIESFEPDGTIHRHVATQESSEFMVRLQYTSQMKKLTLQPQNKRARVQNFSTFSMDL</sequence>
<dbReference type="RefSeq" id="WP_183976636.1">
    <property type="nucleotide sequence ID" value="NZ_JACIBY010000008.1"/>
</dbReference>
<dbReference type="EMBL" id="JACIBY010000008">
    <property type="protein sequence ID" value="MBB3839952.1"/>
    <property type="molecule type" value="Genomic_DNA"/>
</dbReference>
<feature type="chain" id="PRO_5031364053" evidence="1">
    <location>
        <begin position="22"/>
        <end position="150"/>
    </location>
</feature>
<gene>
    <name evidence="2" type="ORF">FHS57_003963</name>
</gene>
<keyword evidence="1" id="KW-0732">Signal</keyword>
<name>A0A7W5ZQU4_9BACT</name>
<evidence type="ECO:0000313" key="3">
    <source>
        <dbReference type="Proteomes" id="UP000541352"/>
    </source>
</evidence>
<dbReference type="Proteomes" id="UP000541352">
    <property type="component" value="Unassembled WGS sequence"/>
</dbReference>
<protein>
    <submittedName>
        <fullName evidence="2">Uncharacterized protein</fullName>
    </submittedName>
</protein>
<comment type="caution">
    <text evidence="2">The sequence shown here is derived from an EMBL/GenBank/DDBJ whole genome shotgun (WGS) entry which is preliminary data.</text>
</comment>
<evidence type="ECO:0000256" key="1">
    <source>
        <dbReference type="SAM" id="SignalP"/>
    </source>
</evidence>